<dbReference type="RefSeq" id="WP_322537412.1">
    <property type="nucleotide sequence ID" value="NZ_JAXMRN010000007.1"/>
</dbReference>
<name>A0AAW9KBL5_HELPX</name>
<protein>
    <recommendedName>
        <fullName evidence="3">Lysozyme</fullName>
        <ecNumber evidence="3">3.2.1.17</ecNumber>
    </recommendedName>
</protein>
<evidence type="ECO:0000313" key="5">
    <source>
        <dbReference type="Proteomes" id="UP001294612"/>
    </source>
</evidence>
<sequence>MILAASFLIVDSEGFSPSIYTDKTGHPTIGYGYNLSVYSYEGKRITKAYGLLTDILKENYKAILSYGWYKNLDAMRRMVILDLSYNLGLNGLLKFKQFIKAIEDKNYALAVERLQKSPYFNQVKKRASRNMEILKLGGCEKHCKKKYTIEKVIKKVGLELKSKSVMPYFFNEYDLTKNANRKEPERLRSQIISILMKTPKGREILKEYLNEGCILLGE</sequence>
<keyword evidence="1 3" id="KW-0929">Antimicrobial</keyword>
<evidence type="ECO:0000256" key="1">
    <source>
        <dbReference type="ARBA" id="ARBA00022529"/>
    </source>
</evidence>
<gene>
    <name evidence="4" type="ORF">RGC63_02815</name>
</gene>
<dbReference type="GO" id="GO:0042742">
    <property type="term" value="P:defense response to bacterium"/>
    <property type="evidence" value="ECO:0007669"/>
    <property type="project" value="UniProtKB-KW"/>
</dbReference>
<evidence type="ECO:0000256" key="3">
    <source>
        <dbReference type="RuleBase" id="RU003788"/>
    </source>
</evidence>
<comment type="catalytic activity">
    <reaction evidence="3">
        <text>Hydrolysis of (1-&gt;4)-beta-linkages between N-acetylmuramic acid and N-acetyl-D-glucosamine residues in a peptidoglycan and between N-acetyl-D-glucosamine residues in chitodextrins.</text>
        <dbReference type="EC" id="3.2.1.17"/>
    </reaction>
</comment>
<evidence type="ECO:0000313" key="4">
    <source>
        <dbReference type="EMBL" id="MDZ7550637.1"/>
    </source>
</evidence>
<dbReference type="SUPFAM" id="SSF53955">
    <property type="entry name" value="Lysozyme-like"/>
    <property type="match status" value="1"/>
</dbReference>
<accession>A0AAW9KBL5</accession>
<dbReference type="AlphaFoldDB" id="A0AAW9KBL5"/>
<comment type="caution">
    <text evidence="4">The sequence shown here is derived from an EMBL/GenBank/DDBJ whole genome shotgun (WGS) entry which is preliminary data.</text>
</comment>
<dbReference type="EC" id="3.2.1.17" evidence="3"/>
<dbReference type="PANTHER" id="PTHR37406">
    <property type="entry name" value="T4-TYPE LYSOZYME 1-RELATED"/>
    <property type="match status" value="1"/>
</dbReference>
<dbReference type="GO" id="GO:0009253">
    <property type="term" value="P:peptidoglycan catabolic process"/>
    <property type="evidence" value="ECO:0007669"/>
    <property type="project" value="InterPro"/>
</dbReference>
<dbReference type="GO" id="GO:0016998">
    <property type="term" value="P:cell wall macromolecule catabolic process"/>
    <property type="evidence" value="ECO:0007669"/>
    <property type="project" value="InterPro"/>
</dbReference>
<proteinExistence type="inferred from homology"/>
<dbReference type="Gene3D" id="1.10.530.40">
    <property type="match status" value="1"/>
</dbReference>
<dbReference type="PANTHER" id="PTHR37406:SF1">
    <property type="entry name" value="T4-TYPE LYSOZYME 1-RELATED"/>
    <property type="match status" value="1"/>
</dbReference>
<comment type="similarity">
    <text evidence="3">Belongs to the glycosyl hydrolase 24 family.</text>
</comment>
<dbReference type="EMBL" id="JAXMRN010000007">
    <property type="protein sequence ID" value="MDZ7550637.1"/>
    <property type="molecule type" value="Genomic_DNA"/>
</dbReference>
<keyword evidence="3" id="KW-0326">Glycosidase</keyword>
<keyword evidence="3" id="KW-0378">Hydrolase</keyword>
<dbReference type="GO" id="GO:0031640">
    <property type="term" value="P:killing of cells of another organism"/>
    <property type="evidence" value="ECO:0007669"/>
    <property type="project" value="UniProtKB-KW"/>
</dbReference>
<dbReference type="InterPro" id="IPR002196">
    <property type="entry name" value="Glyco_hydro_24"/>
</dbReference>
<dbReference type="Proteomes" id="UP001294612">
    <property type="component" value="Unassembled WGS sequence"/>
</dbReference>
<dbReference type="GO" id="GO:0003796">
    <property type="term" value="F:lysozyme activity"/>
    <property type="evidence" value="ECO:0007669"/>
    <property type="project" value="UniProtKB-EC"/>
</dbReference>
<evidence type="ECO:0000256" key="2">
    <source>
        <dbReference type="ARBA" id="ARBA00022638"/>
    </source>
</evidence>
<keyword evidence="2 3" id="KW-0081">Bacteriolytic enzyme</keyword>
<dbReference type="InterPro" id="IPR023346">
    <property type="entry name" value="Lysozyme-like_dom_sf"/>
</dbReference>
<dbReference type="InterPro" id="IPR052619">
    <property type="entry name" value="Phage_lysozyme-like"/>
</dbReference>
<organism evidence="4 5">
    <name type="scientific">Helicobacter pylori</name>
    <name type="common">Campylobacter pylori</name>
    <dbReference type="NCBI Taxonomy" id="210"/>
    <lineage>
        <taxon>Bacteria</taxon>
        <taxon>Pseudomonadati</taxon>
        <taxon>Campylobacterota</taxon>
        <taxon>Epsilonproteobacteria</taxon>
        <taxon>Campylobacterales</taxon>
        <taxon>Helicobacteraceae</taxon>
        <taxon>Helicobacter</taxon>
    </lineage>
</organism>
<dbReference type="Pfam" id="PF00959">
    <property type="entry name" value="Phage_lysozyme"/>
    <property type="match status" value="1"/>
</dbReference>
<reference evidence="4" key="1">
    <citation type="submission" date="2023-10" db="EMBL/GenBank/DDBJ databases">
        <title>First insite into the whole-genome sequence variations in clarithromycin resistant Helicobacter pylori clinical isolates in Russia.</title>
        <authorList>
            <person name="Starkova D.A."/>
            <person name="Svarval A.V."/>
            <person name="Polev D.E."/>
            <person name="Saitova A.T."/>
            <person name="Gladyshev N.S."/>
            <person name="Egorova S.A."/>
        </authorList>
    </citation>
    <scope>NUCLEOTIDE SEQUENCE</scope>
    <source>
        <strain evidence="4">HP290</strain>
    </source>
</reference>
<dbReference type="InterPro" id="IPR023347">
    <property type="entry name" value="Lysozyme_dom_sf"/>
</dbReference>